<accession>A0A8H3LX46</accession>
<organism evidence="2 3">
    <name type="scientific">Rhizophagus clarus</name>
    <dbReference type="NCBI Taxonomy" id="94130"/>
    <lineage>
        <taxon>Eukaryota</taxon>
        <taxon>Fungi</taxon>
        <taxon>Fungi incertae sedis</taxon>
        <taxon>Mucoromycota</taxon>
        <taxon>Glomeromycotina</taxon>
        <taxon>Glomeromycetes</taxon>
        <taxon>Glomerales</taxon>
        <taxon>Glomeraceae</taxon>
        <taxon>Rhizophagus</taxon>
    </lineage>
</organism>
<evidence type="ECO:0000313" key="2">
    <source>
        <dbReference type="EMBL" id="GES93540.1"/>
    </source>
</evidence>
<evidence type="ECO:0000313" key="3">
    <source>
        <dbReference type="Proteomes" id="UP000615446"/>
    </source>
</evidence>
<protein>
    <submittedName>
        <fullName evidence="2">Uncharacterized protein</fullName>
    </submittedName>
</protein>
<dbReference type="Proteomes" id="UP000615446">
    <property type="component" value="Unassembled WGS sequence"/>
</dbReference>
<dbReference type="AlphaFoldDB" id="A0A8H3LX46"/>
<reference evidence="2" key="1">
    <citation type="submission" date="2019-10" db="EMBL/GenBank/DDBJ databases">
        <title>Conservation and host-specific expression of non-tandemly repeated heterogenous ribosome RNA gene in arbuscular mycorrhizal fungi.</title>
        <authorList>
            <person name="Maeda T."/>
            <person name="Kobayashi Y."/>
            <person name="Nakagawa T."/>
            <person name="Ezawa T."/>
            <person name="Yamaguchi K."/>
            <person name="Bino T."/>
            <person name="Nishimoto Y."/>
            <person name="Shigenobu S."/>
            <person name="Kawaguchi M."/>
        </authorList>
    </citation>
    <scope>NUCLEOTIDE SEQUENCE</scope>
    <source>
        <strain evidence="2">HR1</strain>
    </source>
</reference>
<sequence>MKLTNKENECIEELKILLNDIGMLLDDIMLLHDAKLLLGLYDSIPDEMNKYKPPLQKALEVMCEWRPSNFDNIPNKLQKDHDKKSSRLENSSMTEEELLRRLFSNIN</sequence>
<evidence type="ECO:0000256" key="1">
    <source>
        <dbReference type="SAM" id="MobiDB-lite"/>
    </source>
</evidence>
<feature type="compositionally biased region" description="Basic and acidic residues" evidence="1">
    <location>
        <begin position="77"/>
        <end position="87"/>
    </location>
</feature>
<name>A0A8H3LX46_9GLOM</name>
<feature type="region of interest" description="Disordered" evidence="1">
    <location>
        <begin position="73"/>
        <end position="95"/>
    </location>
</feature>
<proteinExistence type="predicted"/>
<comment type="caution">
    <text evidence="2">The sequence shown here is derived from an EMBL/GenBank/DDBJ whole genome shotgun (WGS) entry which is preliminary data.</text>
</comment>
<gene>
    <name evidence="2" type="ORF">RCL2_002028400</name>
</gene>
<dbReference type="EMBL" id="BLAL01000228">
    <property type="protein sequence ID" value="GES93540.1"/>
    <property type="molecule type" value="Genomic_DNA"/>
</dbReference>